<keyword evidence="5" id="KW-1185">Reference proteome</keyword>
<name>A0ABV8KR77_9ACTN</name>
<sequence>MRPTRIIIITALAVGLAVLGGPAAGAAASTARSSASGLALRAAPVTPTQPTGTPSVSPPPPVTYSPQPTQYVPLSPSLTADRLTAEPGQPVTLSGTNWPGNGAVRLAFTLNPALLRLPAPAPAPPGGTGAMVPAAVRLPERVAAAIPPISVTADGAGRFAKPVTFADAGTVLVTATSLVDSRQASLTLTIVDTSEPPSGPGGMPVTGSRLGPQLAVGVAAILAGALLLWLAVIRRHRATRSRTDR</sequence>
<evidence type="ECO:0000256" key="3">
    <source>
        <dbReference type="SAM" id="SignalP"/>
    </source>
</evidence>
<evidence type="ECO:0000313" key="5">
    <source>
        <dbReference type="Proteomes" id="UP001595868"/>
    </source>
</evidence>
<gene>
    <name evidence="4" type="ORF">ACFOX0_21480</name>
</gene>
<evidence type="ECO:0000313" key="4">
    <source>
        <dbReference type="EMBL" id="MFC4108493.1"/>
    </source>
</evidence>
<proteinExistence type="predicted"/>
<accession>A0ABV8KR77</accession>
<reference evidence="5" key="1">
    <citation type="journal article" date="2019" name="Int. J. Syst. Evol. Microbiol.">
        <title>The Global Catalogue of Microorganisms (GCM) 10K type strain sequencing project: providing services to taxonomists for standard genome sequencing and annotation.</title>
        <authorList>
            <consortium name="The Broad Institute Genomics Platform"/>
            <consortium name="The Broad Institute Genome Sequencing Center for Infectious Disease"/>
            <person name="Wu L."/>
            <person name="Ma J."/>
        </authorList>
    </citation>
    <scope>NUCLEOTIDE SEQUENCE [LARGE SCALE GENOMIC DNA]</scope>
    <source>
        <strain evidence="5">2902at01</strain>
    </source>
</reference>
<evidence type="ECO:0000256" key="1">
    <source>
        <dbReference type="SAM" id="MobiDB-lite"/>
    </source>
</evidence>
<evidence type="ECO:0008006" key="6">
    <source>
        <dbReference type="Google" id="ProtNLM"/>
    </source>
</evidence>
<keyword evidence="2" id="KW-0472">Membrane</keyword>
<feature type="transmembrane region" description="Helical" evidence="2">
    <location>
        <begin position="214"/>
        <end position="233"/>
    </location>
</feature>
<dbReference type="RefSeq" id="WP_377548837.1">
    <property type="nucleotide sequence ID" value="NZ_JBHSBN010000016.1"/>
</dbReference>
<keyword evidence="3" id="KW-0732">Signal</keyword>
<feature type="region of interest" description="Disordered" evidence="1">
    <location>
        <begin position="44"/>
        <end position="66"/>
    </location>
</feature>
<keyword evidence="2" id="KW-1133">Transmembrane helix</keyword>
<organism evidence="4 5">
    <name type="scientific">Micromonospora zhanjiangensis</name>
    <dbReference type="NCBI Taxonomy" id="1522057"/>
    <lineage>
        <taxon>Bacteria</taxon>
        <taxon>Bacillati</taxon>
        <taxon>Actinomycetota</taxon>
        <taxon>Actinomycetes</taxon>
        <taxon>Micromonosporales</taxon>
        <taxon>Micromonosporaceae</taxon>
        <taxon>Micromonospora</taxon>
    </lineage>
</organism>
<feature type="signal peptide" evidence="3">
    <location>
        <begin position="1"/>
        <end position="26"/>
    </location>
</feature>
<feature type="compositionally biased region" description="Low complexity" evidence="1">
    <location>
        <begin position="44"/>
        <end position="55"/>
    </location>
</feature>
<keyword evidence="2" id="KW-0812">Transmembrane</keyword>
<protein>
    <recommendedName>
        <fullName evidence="6">IPT/TIG domain-containing protein</fullName>
    </recommendedName>
</protein>
<comment type="caution">
    <text evidence="4">The sequence shown here is derived from an EMBL/GenBank/DDBJ whole genome shotgun (WGS) entry which is preliminary data.</text>
</comment>
<feature type="chain" id="PRO_5047028169" description="IPT/TIG domain-containing protein" evidence="3">
    <location>
        <begin position="27"/>
        <end position="245"/>
    </location>
</feature>
<evidence type="ECO:0000256" key="2">
    <source>
        <dbReference type="SAM" id="Phobius"/>
    </source>
</evidence>
<dbReference type="Proteomes" id="UP001595868">
    <property type="component" value="Unassembled WGS sequence"/>
</dbReference>
<dbReference type="EMBL" id="JBHSBN010000016">
    <property type="protein sequence ID" value="MFC4108493.1"/>
    <property type="molecule type" value="Genomic_DNA"/>
</dbReference>